<keyword evidence="2" id="KW-0812">Transmembrane</keyword>
<dbReference type="WBParaSite" id="SMUV_0000489501-mRNA-1">
    <property type="protein sequence ID" value="SMUV_0000489501-mRNA-1"/>
    <property type="gene ID" value="SMUV_0000489501"/>
</dbReference>
<reference evidence="4" key="1">
    <citation type="submission" date="2017-02" db="UniProtKB">
        <authorList>
            <consortium name="WormBaseParasite"/>
        </authorList>
    </citation>
    <scope>IDENTIFICATION</scope>
</reference>
<dbReference type="Proteomes" id="UP000046393">
    <property type="component" value="Unplaced"/>
</dbReference>
<keyword evidence="3" id="KW-1185">Reference proteome</keyword>
<sequence length="277" mass="31846">MPSLIQSPSTAAAQCNILPPSFNDLYRCRSVRLYEFSLCTYRIRVERAATLSIIVSYVSYIALSLLICVSLWHPLPFITLPIGFLMLINTLCAYRLKNHWFLLAYINFLVMYLIAILVAIGFAVRSLQKSVKQENQQHLKTLIAVAAISFFLNALCIYAMVQLYKLFRRFRSEPPSMHQLNRNIARAVAMNRRQLPCNAPICVISYPPPCPPAYEAEPSTSNNSNNFASNNQRHRPRRKALRRNITQVILPQYTDFRPEVYAEPPPYEEKPEIGNYI</sequence>
<feature type="transmembrane region" description="Helical" evidence="2">
    <location>
        <begin position="51"/>
        <end position="72"/>
    </location>
</feature>
<feature type="compositionally biased region" description="Low complexity" evidence="1">
    <location>
        <begin position="215"/>
        <end position="231"/>
    </location>
</feature>
<keyword evidence="2" id="KW-0472">Membrane</keyword>
<feature type="region of interest" description="Disordered" evidence="1">
    <location>
        <begin position="215"/>
        <end position="238"/>
    </location>
</feature>
<evidence type="ECO:0000313" key="4">
    <source>
        <dbReference type="WBParaSite" id="SMUV_0000489501-mRNA-1"/>
    </source>
</evidence>
<dbReference type="AlphaFoldDB" id="A0A0N5AK85"/>
<organism evidence="3 4">
    <name type="scientific">Syphacia muris</name>
    <dbReference type="NCBI Taxonomy" id="451379"/>
    <lineage>
        <taxon>Eukaryota</taxon>
        <taxon>Metazoa</taxon>
        <taxon>Ecdysozoa</taxon>
        <taxon>Nematoda</taxon>
        <taxon>Chromadorea</taxon>
        <taxon>Rhabditida</taxon>
        <taxon>Spirurina</taxon>
        <taxon>Oxyuridomorpha</taxon>
        <taxon>Oxyuroidea</taxon>
        <taxon>Oxyuridae</taxon>
        <taxon>Syphacia</taxon>
    </lineage>
</organism>
<feature type="transmembrane region" description="Helical" evidence="2">
    <location>
        <begin position="78"/>
        <end position="94"/>
    </location>
</feature>
<name>A0A0N5AK85_9BILA</name>
<accession>A0A0N5AK85</accession>
<feature type="transmembrane region" description="Helical" evidence="2">
    <location>
        <begin position="142"/>
        <end position="161"/>
    </location>
</feature>
<evidence type="ECO:0000313" key="3">
    <source>
        <dbReference type="Proteomes" id="UP000046393"/>
    </source>
</evidence>
<evidence type="ECO:0000256" key="1">
    <source>
        <dbReference type="SAM" id="MobiDB-lite"/>
    </source>
</evidence>
<protein>
    <submittedName>
        <fullName evidence="4">MARVEL domain-containing protein</fullName>
    </submittedName>
</protein>
<keyword evidence="2" id="KW-1133">Transmembrane helix</keyword>
<evidence type="ECO:0000256" key="2">
    <source>
        <dbReference type="SAM" id="Phobius"/>
    </source>
</evidence>
<proteinExistence type="predicted"/>
<feature type="transmembrane region" description="Helical" evidence="2">
    <location>
        <begin position="101"/>
        <end position="122"/>
    </location>
</feature>